<dbReference type="SMART" id="SM00530">
    <property type="entry name" value="HTH_XRE"/>
    <property type="match status" value="1"/>
</dbReference>
<keyword evidence="4" id="KW-1185">Reference proteome</keyword>
<proteinExistence type="predicted"/>
<gene>
    <name evidence="3" type="ORF">WMO65_19070</name>
</gene>
<dbReference type="Proteomes" id="UP001457898">
    <property type="component" value="Unassembled WGS sequence"/>
</dbReference>
<evidence type="ECO:0000256" key="1">
    <source>
        <dbReference type="ARBA" id="ARBA00023125"/>
    </source>
</evidence>
<keyword evidence="1" id="KW-0238">DNA-binding</keyword>
<sequence length="98" mass="11137">MELAEQLRYFRSRSGCTQEELAERTGIHANTLRKYEAGQRKPKIGQLKRIADGLGISVIEFLDIEIENEADLVAVLKKVSPFFKWDAMAGVLEGKERQ</sequence>
<dbReference type="PROSITE" id="PS50943">
    <property type="entry name" value="HTH_CROC1"/>
    <property type="match status" value="1"/>
</dbReference>
<dbReference type="SUPFAM" id="SSF47413">
    <property type="entry name" value="lambda repressor-like DNA-binding domains"/>
    <property type="match status" value="1"/>
</dbReference>
<dbReference type="RefSeq" id="WP_303003607.1">
    <property type="nucleotide sequence ID" value="NZ_JBBMFP010000020.1"/>
</dbReference>
<organism evidence="3 4">
    <name type="scientific">Blautia caccae</name>
    <dbReference type="NCBI Taxonomy" id="3133175"/>
    <lineage>
        <taxon>Bacteria</taxon>
        <taxon>Bacillati</taxon>
        <taxon>Bacillota</taxon>
        <taxon>Clostridia</taxon>
        <taxon>Lachnospirales</taxon>
        <taxon>Lachnospiraceae</taxon>
        <taxon>Blautia</taxon>
    </lineage>
</organism>
<evidence type="ECO:0000313" key="3">
    <source>
        <dbReference type="EMBL" id="MEQ2433102.1"/>
    </source>
</evidence>
<dbReference type="PANTHER" id="PTHR46797:SF1">
    <property type="entry name" value="METHYLPHOSPHONATE SYNTHASE"/>
    <property type="match status" value="1"/>
</dbReference>
<accession>A0ABV1DRT3</accession>
<dbReference type="Gene3D" id="1.10.260.40">
    <property type="entry name" value="lambda repressor-like DNA-binding domains"/>
    <property type="match status" value="1"/>
</dbReference>
<feature type="domain" description="HTH cro/C1-type" evidence="2">
    <location>
        <begin position="7"/>
        <end position="61"/>
    </location>
</feature>
<dbReference type="InterPro" id="IPR050807">
    <property type="entry name" value="TransReg_Diox_bact_type"/>
</dbReference>
<dbReference type="CDD" id="cd00093">
    <property type="entry name" value="HTH_XRE"/>
    <property type="match status" value="1"/>
</dbReference>
<evidence type="ECO:0000259" key="2">
    <source>
        <dbReference type="PROSITE" id="PS50943"/>
    </source>
</evidence>
<dbReference type="InterPro" id="IPR001387">
    <property type="entry name" value="Cro/C1-type_HTH"/>
</dbReference>
<dbReference type="PANTHER" id="PTHR46797">
    <property type="entry name" value="HTH-TYPE TRANSCRIPTIONAL REGULATOR"/>
    <property type="match status" value="1"/>
</dbReference>
<comment type="caution">
    <text evidence="3">The sequence shown here is derived from an EMBL/GenBank/DDBJ whole genome shotgun (WGS) entry which is preliminary data.</text>
</comment>
<dbReference type="EMBL" id="JBBMFP010000020">
    <property type="protein sequence ID" value="MEQ2433102.1"/>
    <property type="molecule type" value="Genomic_DNA"/>
</dbReference>
<reference evidence="3 4" key="1">
    <citation type="submission" date="2024-03" db="EMBL/GenBank/DDBJ databases">
        <title>Human intestinal bacterial collection.</title>
        <authorList>
            <person name="Pauvert C."/>
            <person name="Hitch T.C.A."/>
            <person name="Clavel T."/>
        </authorList>
    </citation>
    <scope>NUCLEOTIDE SEQUENCE [LARGE SCALE GENOMIC DNA]</scope>
    <source>
        <strain evidence="3 4">CLA-SR-H028</strain>
    </source>
</reference>
<name>A0ABV1DRT3_9FIRM</name>
<protein>
    <submittedName>
        <fullName evidence="3">Helix-turn-helix transcriptional regulator</fullName>
    </submittedName>
</protein>
<evidence type="ECO:0000313" key="4">
    <source>
        <dbReference type="Proteomes" id="UP001457898"/>
    </source>
</evidence>
<dbReference type="Pfam" id="PF13560">
    <property type="entry name" value="HTH_31"/>
    <property type="match status" value="1"/>
</dbReference>
<dbReference type="InterPro" id="IPR010982">
    <property type="entry name" value="Lambda_DNA-bd_dom_sf"/>
</dbReference>